<evidence type="ECO:0000313" key="2">
    <source>
        <dbReference type="EMBL" id="MPN09252.1"/>
    </source>
</evidence>
<dbReference type="Gene3D" id="1.25.40.10">
    <property type="entry name" value="Tetratricopeptide repeat domain"/>
    <property type="match status" value="1"/>
</dbReference>
<reference evidence="2" key="1">
    <citation type="submission" date="2019-08" db="EMBL/GenBank/DDBJ databases">
        <authorList>
            <person name="Kucharzyk K."/>
            <person name="Murdoch R.W."/>
            <person name="Higgins S."/>
            <person name="Loffler F."/>
        </authorList>
    </citation>
    <scope>NUCLEOTIDE SEQUENCE</scope>
</reference>
<dbReference type="EMBL" id="VSSQ01055352">
    <property type="protein sequence ID" value="MPN09252.1"/>
    <property type="molecule type" value="Genomic_DNA"/>
</dbReference>
<organism evidence="2">
    <name type="scientific">bioreactor metagenome</name>
    <dbReference type="NCBI Taxonomy" id="1076179"/>
    <lineage>
        <taxon>unclassified sequences</taxon>
        <taxon>metagenomes</taxon>
        <taxon>ecological metagenomes</taxon>
    </lineage>
</organism>
<proteinExistence type="predicted"/>
<sequence length="198" mass="21127">MTAPGCQAPLYRNELEQLKREALTTQNPQLLSFVGDAYRSQRTGIGDLGQAYRWYLMAAVRGDPRALQQLSDMNRKGMGVPQDSVKALGYARLAERLTPRDGKRQPNVVNLINELGNDMAAEEMALAESFANQLEQRIRRETPGLPSNPQAQTSPPPGALPTSRPATSGAVPAPAGLPASAAPVPGSVLPGVPAPLRP</sequence>
<name>A0A645F6V0_9ZZZZ</name>
<dbReference type="SUPFAM" id="SSF81901">
    <property type="entry name" value="HCP-like"/>
    <property type="match status" value="1"/>
</dbReference>
<dbReference type="AlphaFoldDB" id="A0A645F6V0"/>
<evidence type="ECO:0000256" key="1">
    <source>
        <dbReference type="SAM" id="MobiDB-lite"/>
    </source>
</evidence>
<comment type="caution">
    <text evidence="2">The sequence shown here is derived from an EMBL/GenBank/DDBJ whole genome shotgun (WGS) entry which is preliminary data.</text>
</comment>
<evidence type="ECO:0008006" key="3">
    <source>
        <dbReference type="Google" id="ProtNLM"/>
    </source>
</evidence>
<dbReference type="SMART" id="SM00671">
    <property type="entry name" value="SEL1"/>
    <property type="match status" value="2"/>
</dbReference>
<feature type="region of interest" description="Disordered" evidence="1">
    <location>
        <begin position="142"/>
        <end position="198"/>
    </location>
</feature>
<accession>A0A645F6V0</accession>
<dbReference type="InterPro" id="IPR006597">
    <property type="entry name" value="Sel1-like"/>
</dbReference>
<gene>
    <name evidence="2" type="ORF">SDC9_156541</name>
</gene>
<dbReference type="InterPro" id="IPR011990">
    <property type="entry name" value="TPR-like_helical_dom_sf"/>
</dbReference>
<feature type="compositionally biased region" description="Low complexity" evidence="1">
    <location>
        <begin position="168"/>
        <end position="190"/>
    </location>
</feature>
<protein>
    <recommendedName>
        <fullName evidence="3">Secretory immunoglobulin A-binding protein EsiB</fullName>
    </recommendedName>
</protein>